<accession>A0A856MHP6</accession>
<gene>
    <name evidence="1" type="ORF">DP114_25265</name>
</gene>
<name>A0A856MHP6_9CYAN</name>
<keyword evidence="2" id="KW-1185">Reference proteome</keyword>
<reference evidence="1 2" key="1">
    <citation type="submission" date="2018-06" db="EMBL/GenBank/DDBJ databases">
        <title>Comparative genomics of Brasilonema spp. strains.</title>
        <authorList>
            <person name="Alvarenga D.O."/>
            <person name="Fiore M.F."/>
            <person name="Varani A.M."/>
        </authorList>
    </citation>
    <scope>NUCLEOTIDE SEQUENCE [LARGE SCALE GENOMIC DNA]</scope>
    <source>
        <strain evidence="1 2">CENA114</strain>
    </source>
</reference>
<organism evidence="1 2">
    <name type="scientific">Brasilonema sennae CENA114</name>
    <dbReference type="NCBI Taxonomy" id="415709"/>
    <lineage>
        <taxon>Bacteria</taxon>
        <taxon>Bacillati</taxon>
        <taxon>Cyanobacteriota</taxon>
        <taxon>Cyanophyceae</taxon>
        <taxon>Nostocales</taxon>
        <taxon>Scytonemataceae</taxon>
        <taxon>Brasilonema</taxon>
        <taxon>Bromeliae group (in: Brasilonema)</taxon>
    </lineage>
</organism>
<dbReference type="Proteomes" id="UP000503129">
    <property type="component" value="Chromosome"/>
</dbReference>
<dbReference type="EMBL" id="CP030118">
    <property type="protein sequence ID" value="QDL10773.1"/>
    <property type="molecule type" value="Genomic_DNA"/>
</dbReference>
<evidence type="ECO:0008006" key="3">
    <source>
        <dbReference type="Google" id="ProtNLM"/>
    </source>
</evidence>
<dbReference type="KEGG" id="bsen:DP114_25265"/>
<protein>
    <recommendedName>
        <fullName evidence="3">DUF4394 domain-containing protein</fullName>
    </recommendedName>
</protein>
<sequence>MLKLTRRQFGQLVIATATFAGLGYLGKRTVAQTSSIIYGVRVPKAGQLVIQSLDLATKQIQELTSVSIQSGEQLNSISYLGSNKFVLSISPLKSAAKGNNSPRLLTVTVGQSPTSTPISGLANDQNLANVLVTNDGSLVGLTHRSDKTSSTLVNIDANTGAINTINNITLPVSERFDNLAQSKLDNVAESNGIIYTTNLTQQGNTSLVQLDLTKGQVSPGAQLTIDGKVWNSGFSTLASASGDQIYALGAPRYVTPNNLYTINVSTGVMTLIQQWDVVKTTTSASGA</sequence>
<proteinExistence type="predicted"/>
<evidence type="ECO:0000313" key="1">
    <source>
        <dbReference type="EMBL" id="QDL10773.1"/>
    </source>
</evidence>
<dbReference type="AlphaFoldDB" id="A0A856MHP6"/>
<dbReference type="RefSeq" id="WP_169268526.1">
    <property type="nucleotide sequence ID" value="NZ_CAWOXK010000001.1"/>
</dbReference>
<evidence type="ECO:0000313" key="2">
    <source>
        <dbReference type="Proteomes" id="UP000503129"/>
    </source>
</evidence>